<gene>
    <name evidence="4" type="ORF">KO481_32830</name>
</gene>
<proteinExistence type="predicted"/>
<evidence type="ECO:0000259" key="3">
    <source>
        <dbReference type="PROSITE" id="PS50977"/>
    </source>
</evidence>
<comment type="caution">
    <text evidence="4">The sequence shown here is derived from an EMBL/GenBank/DDBJ whole genome shotgun (WGS) entry which is preliminary data.</text>
</comment>
<dbReference type="InterPro" id="IPR001647">
    <property type="entry name" value="HTH_TetR"/>
</dbReference>
<dbReference type="EMBL" id="JAHKNI010000014">
    <property type="protein sequence ID" value="MBU3066291.1"/>
    <property type="molecule type" value="Genomic_DNA"/>
</dbReference>
<evidence type="ECO:0000256" key="2">
    <source>
        <dbReference type="PROSITE-ProRule" id="PRU00335"/>
    </source>
</evidence>
<feature type="domain" description="HTH tetR-type" evidence="3">
    <location>
        <begin position="1"/>
        <end position="51"/>
    </location>
</feature>
<dbReference type="Proteomes" id="UP000733379">
    <property type="component" value="Unassembled WGS sequence"/>
</dbReference>
<dbReference type="PANTHER" id="PTHR30055">
    <property type="entry name" value="HTH-TYPE TRANSCRIPTIONAL REGULATOR RUTR"/>
    <property type="match status" value="1"/>
</dbReference>
<dbReference type="InterPro" id="IPR050109">
    <property type="entry name" value="HTH-type_TetR-like_transc_reg"/>
</dbReference>
<name>A0ABS6B7J0_9NOCA</name>
<dbReference type="Pfam" id="PF00440">
    <property type="entry name" value="TetR_N"/>
    <property type="match status" value="1"/>
</dbReference>
<dbReference type="PANTHER" id="PTHR30055:SF187">
    <property type="entry name" value="TRANSCRIPTIONAL REGULATORY PROTEIN"/>
    <property type="match status" value="1"/>
</dbReference>
<organism evidence="4 5">
    <name type="scientific">Nocardia albiluteola</name>
    <dbReference type="NCBI Taxonomy" id="2842303"/>
    <lineage>
        <taxon>Bacteria</taxon>
        <taxon>Bacillati</taxon>
        <taxon>Actinomycetota</taxon>
        <taxon>Actinomycetes</taxon>
        <taxon>Mycobacteriales</taxon>
        <taxon>Nocardiaceae</taxon>
        <taxon>Nocardia</taxon>
    </lineage>
</organism>
<feature type="DNA-binding region" description="H-T-H motif" evidence="2">
    <location>
        <begin position="14"/>
        <end position="33"/>
    </location>
</feature>
<dbReference type="InterPro" id="IPR009057">
    <property type="entry name" value="Homeodomain-like_sf"/>
</dbReference>
<reference evidence="4 5" key="1">
    <citation type="submission" date="2021-06" db="EMBL/GenBank/DDBJ databases">
        <title>Actinomycetes sequencing.</title>
        <authorList>
            <person name="Shan Q."/>
        </authorList>
    </citation>
    <scope>NUCLEOTIDE SEQUENCE [LARGE SCALE GENOMIC DNA]</scope>
    <source>
        <strain evidence="4 5">NEAU-G5</strain>
    </source>
</reference>
<dbReference type="PROSITE" id="PS50977">
    <property type="entry name" value="HTH_TETR_2"/>
    <property type="match status" value="1"/>
</dbReference>
<sequence length="184" mass="20030">MAVAVRENGYAEATVADIVRYARTSRRTFYEHFSSKQDCFVALMTERNTEMIAHIAAAVDAAAPWRTQVRQAIEAWIGASREDPWITLSWIRDSPALGELARQLHRGAAEAFIVLIQNLASSTAFESSGLHRPSREMATIVFGGFRELIAITVEDGGDIETLVDVTVEAAIALLGANADPPASI</sequence>
<evidence type="ECO:0000313" key="5">
    <source>
        <dbReference type="Proteomes" id="UP000733379"/>
    </source>
</evidence>
<dbReference type="Gene3D" id="1.10.357.10">
    <property type="entry name" value="Tetracycline Repressor, domain 2"/>
    <property type="match status" value="1"/>
</dbReference>
<dbReference type="SUPFAM" id="SSF46689">
    <property type="entry name" value="Homeodomain-like"/>
    <property type="match status" value="1"/>
</dbReference>
<protein>
    <submittedName>
        <fullName evidence="4">TetR/AcrR family transcriptional regulator helix-turn-helix transcriptional regulator</fullName>
    </submittedName>
</protein>
<keyword evidence="5" id="KW-1185">Reference proteome</keyword>
<keyword evidence="1 2" id="KW-0238">DNA-binding</keyword>
<evidence type="ECO:0000313" key="4">
    <source>
        <dbReference type="EMBL" id="MBU3066291.1"/>
    </source>
</evidence>
<accession>A0ABS6B7J0</accession>
<evidence type="ECO:0000256" key="1">
    <source>
        <dbReference type="ARBA" id="ARBA00023125"/>
    </source>
</evidence>